<gene>
    <name evidence="2" type="ORF">PACLA_8A020192</name>
</gene>
<proteinExistence type="predicted"/>
<reference evidence="2" key="1">
    <citation type="submission" date="2020-04" db="EMBL/GenBank/DDBJ databases">
        <authorList>
            <person name="Alioto T."/>
            <person name="Alioto T."/>
            <person name="Gomez Garrido J."/>
        </authorList>
    </citation>
    <scope>NUCLEOTIDE SEQUENCE</scope>
    <source>
        <strain evidence="2">A484AB</strain>
    </source>
</reference>
<evidence type="ECO:0000313" key="3">
    <source>
        <dbReference type="Proteomes" id="UP001152795"/>
    </source>
</evidence>
<dbReference type="AlphaFoldDB" id="A0A6S7H273"/>
<dbReference type="Proteomes" id="UP001152795">
    <property type="component" value="Unassembled WGS sequence"/>
</dbReference>
<name>A0A6S7H273_PARCT</name>
<feature type="compositionally biased region" description="Polar residues" evidence="1">
    <location>
        <begin position="123"/>
        <end position="144"/>
    </location>
</feature>
<dbReference type="EMBL" id="CACRXK020002928">
    <property type="protein sequence ID" value="CAB3996696.1"/>
    <property type="molecule type" value="Genomic_DNA"/>
</dbReference>
<accession>A0A6S7H273</accession>
<feature type="compositionally biased region" description="Polar residues" evidence="1">
    <location>
        <begin position="101"/>
        <end position="111"/>
    </location>
</feature>
<organism evidence="2 3">
    <name type="scientific">Paramuricea clavata</name>
    <name type="common">Red gorgonian</name>
    <name type="synonym">Violescent sea-whip</name>
    <dbReference type="NCBI Taxonomy" id="317549"/>
    <lineage>
        <taxon>Eukaryota</taxon>
        <taxon>Metazoa</taxon>
        <taxon>Cnidaria</taxon>
        <taxon>Anthozoa</taxon>
        <taxon>Octocorallia</taxon>
        <taxon>Malacalcyonacea</taxon>
        <taxon>Plexauridae</taxon>
        <taxon>Paramuricea</taxon>
    </lineage>
</organism>
<evidence type="ECO:0000313" key="2">
    <source>
        <dbReference type="EMBL" id="CAB3996696.1"/>
    </source>
</evidence>
<keyword evidence="3" id="KW-1185">Reference proteome</keyword>
<comment type="caution">
    <text evidence="2">The sequence shown here is derived from an EMBL/GenBank/DDBJ whole genome shotgun (WGS) entry which is preliminary data.</text>
</comment>
<protein>
    <submittedName>
        <fullName evidence="2">Uncharacterized protein</fullName>
    </submittedName>
</protein>
<feature type="non-terminal residue" evidence="2">
    <location>
        <position position="159"/>
    </location>
</feature>
<sequence length="159" mass="18195">GLNALYDFQQQHKHVDIDPFLKQTSEFFQKYITRGLKTIEEERKQANSENIELRMTTSTTMGDPSYFRDRLLVLQKKYGNIQTKEPDEPVEEDASDKVLVNTPSSTPSTLATVDHNLVLPSIPKTSSEETPNTIDKPTESSTDLTELRKRLERIKKKAI</sequence>
<dbReference type="OrthoDB" id="205662at2759"/>
<evidence type="ECO:0000256" key="1">
    <source>
        <dbReference type="SAM" id="MobiDB-lite"/>
    </source>
</evidence>
<feature type="region of interest" description="Disordered" evidence="1">
    <location>
        <begin position="80"/>
        <end position="147"/>
    </location>
</feature>